<evidence type="ECO:0000313" key="2">
    <source>
        <dbReference type="EMBL" id="MBB5873992.1"/>
    </source>
</evidence>
<evidence type="ECO:0008006" key="4">
    <source>
        <dbReference type="Google" id="ProtNLM"/>
    </source>
</evidence>
<evidence type="ECO:0000313" key="3">
    <source>
        <dbReference type="Proteomes" id="UP000587527"/>
    </source>
</evidence>
<evidence type="ECO:0000256" key="1">
    <source>
        <dbReference type="SAM" id="SignalP"/>
    </source>
</evidence>
<comment type="caution">
    <text evidence="2">The sequence shown here is derived from an EMBL/GenBank/DDBJ whole genome shotgun (WGS) entry which is preliminary data.</text>
</comment>
<dbReference type="AlphaFoldDB" id="A0A841C4K6"/>
<dbReference type="EMBL" id="JACHMN010000003">
    <property type="protein sequence ID" value="MBB5873992.1"/>
    <property type="molecule type" value="Genomic_DNA"/>
</dbReference>
<proteinExistence type="predicted"/>
<name>A0A841C4K6_9ACTN</name>
<keyword evidence="3" id="KW-1185">Reference proteome</keyword>
<protein>
    <recommendedName>
        <fullName evidence="4">Ig-like domain-containing protein</fullName>
    </recommendedName>
</protein>
<dbReference type="Proteomes" id="UP000587527">
    <property type="component" value="Unassembled WGS sequence"/>
</dbReference>
<accession>A0A841C4K6</accession>
<dbReference type="RefSeq" id="WP_184845725.1">
    <property type="nucleotide sequence ID" value="NZ_JACHMN010000003.1"/>
</dbReference>
<dbReference type="PROSITE" id="PS51257">
    <property type="entry name" value="PROKAR_LIPOPROTEIN"/>
    <property type="match status" value="1"/>
</dbReference>
<feature type="signal peptide" evidence="1">
    <location>
        <begin position="1"/>
        <end position="22"/>
    </location>
</feature>
<keyword evidence="1" id="KW-0732">Signal</keyword>
<organism evidence="2 3">
    <name type="scientific">Allocatelliglobosispora scoriae</name>
    <dbReference type="NCBI Taxonomy" id="643052"/>
    <lineage>
        <taxon>Bacteria</taxon>
        <taxon>Bacillati</taxon>
        <taxon>Actinomycetota</taxon>
        <taxon>Actinomycetes</taxon>
        <taxon>Micromonosporales</taxon>
        <taxon>Micromonosporaceae</taxon>
        <taxon>Allocatelliglobosispora</taxon>
    </lineage>
</organism>
<reference evidence="2 3" key="1">
    <citation type="submission" date="2020-08" db="EMBL/GenBank/DDBJ databases">
        <title>Sequencing the genomes of 1000 actinobacteria strains.</title>
        <authorList>
            <person name="Klenk H.-P."/>
        </authorList>
    </citation>
    <scope>NUCLEOTIDE SEQUENCE [LARGE SCALE GENOMIC DNA]</scope>
    <source>
        <strain evidence="2 3">DSM 45362</strain>
    </source>
</reference>
<feature type="chain" id="PRO_5032565568" description="Ig-like domain-containing protein" evidence="1">
    <location>
        <begin position="23"/>
        <end position="246"/>
    </location>
</feature>
<sequence>MSTRSFRTTLAALALVATAACAPDQSPPDTAVRPTVVSPVDAVPITVAVPSAASPATPKRTPKPSSGTCLGAVVHTVDASADAPPWRPVCIAVGGVVRVEWLGPGELTVTPASRASCAYAGGVHMCRLIGTGPARFGTATRRLDVTVAAAASPPKPSPACDQPGTIRTLDAGDGGPPWPAVCMRIGSKLRVEHLGPWGFEAAPAGIMSCWYEAAVRECTFTRPGTVTITISRPDVEPRRLIIVAIS</sequence>
<gene>
    <name evidence="2" type="ORF">F4553_007426</name>
</gene>